<evidence type="ECO:0000313" key="1">
    <source>
        <dbReference type="EMBL" id="KAJ4700790.1"/>
    </source>
</evidence>
<organism evidence="1 2">
    <name type="scientific">Melia azedarach</name>
    <name type="common">Chinaberry tree</name>
    <dbReference type="NCBI Taxonomy" id="155640"/>
    <lineage>
        <taxon>Eukaryota</taxon>
        <taxon>Viridiplantae</taxon>
        <taxon>Streptophyta</taxon>
        <taxon>Embryophyta</taxon>
        <taxon>Tracheophyta</taxon>
        <taxon>Spermatophyta</taxon>
        <taxon>Magnoliopsida</taxon>
        <taxon>eudicotyledons</taxon>
        <taxon>Gunneridae</taxon>
        <taxon>Pentapetalae</taxon>
        <taxon>rosids</taxon>
        <taxon>malvids</taxon>
        <taxon>Sapindales</taxon>
        <taxon>Meliaceae</taxon>
        <taxon>Melia</taxon>
    </lineage>
</organism>
<reference evidence="1 2" key="1">
    <citation type="journal article" date="2023" name="Science">
        <title>Complex scaffold remodeling in plant triterpene biosynthesis.</title>
        <authorList>
            <person name="De La Pena R."/>
            <person name="Hodgson H."/>
            <person name="Liu J.C."/>
            <person name="Stephenson M.J."/>
            <person name="Martin A.C."/>
            <person name="Owen C."/>
            <person name="Harkess A."/>
            <person name="Leebens-Mack J."/>
            <person name="Jimenez L.E."/>
            <person name="Osbourn A."/>
            <person name="Sattely E.S."/>
        </authorList>
    </citation>
    <scope>NUCLEOTIDE SEQUENCE [LARGE SCALE GENOMIC DNA]</scope>
    <source>
        <strain evidence="2">cv. JPN11</strain>
        <tissue evidence="1">Leaf</tissue>
    </source>
</reference>
<accession>A0ACC1WP12</accession>
<dbReference type="EMBL" id="CM051407">
    <property type="protein sequence ID" value="KAJ4700790.1"/>
    <property type="molecule type" value="Genomic_DNA"/>
</dbReference>
<sequence>MPSFETKLNTTPPEPPVPVMPPFPYTPPQYNGPSTEEIMNLRNQYLIRQPPCYKQPLNLVDGKMQYVFDENGKRYLDALAGVSVVPCGHCHPDVKNAITKQMESIQHTHVMYLNHTVTDYLQALAAKMPGDLKVFFFLNSGTEANELAILMARLYTGCNDIITLRNAYHGLAPTTMSANGIRTIKFNIVQTGAHHALDPNPYRGDYGSDGEKYAQDVQKIIDYATSGKVAGFISEAIQGAGGVVELAPGYLPAVYEIVKKAGGLCIADEAITGFGRTGSNFWGFQNQDVIPDIVTMAKGIGNGTPISAVVTTPEIAKVLEGHSYYSTFASNAISTTAGLAVLKAIDKDDLQKNANDVGSHLKEKLTALKDKYPDIIGDVRGRGLMLGVEFVTNPQDKTPATDLTNDIFERMKNLGVLVGKAGLYSNVIRILPPLCITEADADFFAAVLDRVIWEIKYNEGA</sequence>
<evidence type="ECO:0000313" key="2">
    <source>
        <dbReference type="Proteomes" id="UP001164539"/>
    </source>
</evidence>
<dbReference type="Proteomes" id="UP001164539">
    <property type="component" value="Chromosome 14"/>
</dbReference>
<gene>
    <name evidence="1" type="ORF">OWV82_024113</name>
</gene>
<name>A0ACC1WP12_MELAZ</name>
<keyword evidence="2" id="KW-1185">Reference proteome</keyword>
<comment type="caution">
    <text evidence="1">The sequence shown here is derived from an EMBL/GenBank/DDBJ whole genome shotgun (WGS) entry which is preliminary data.</text>
</comment>
<protein>
    <submittedName>
        <fullName evidence="1">Alanine--glyoxylate aminotransferase 2-like 2, mitochondrial</fullName>
    </submittedName>
</protein>
<proteinExistence type="predicted"/>